<keyword evidence="10" id="KW-1185">Reference proteome</keyword>
<sequence>MNDDNWLLPNATLDAQSITRDWQPADQTLIDGVSVKEVRPVLTGYGHLTEALRGEWLAENAAVDQIFFSTLQPGGLSAWHAHGETTDRLFVVNGQVRVVLYDARKGSPSYGLVNEFKLATVRPMLVVIPPRVWHGVHNYCGAPAILMNAVDRAYRYEGPDHWRVPPDSDAIPYTFPGHRAG</sequence>
<protein>
    <recommendedName>
        <fullName evidence="4">dTDP-4-dehydrorhamnose 3,5-epimerase</fullName>
        <ecNumber evidence="3">5.1.3.13</ecNumber>
    </recommendedName>
    <alternativeName>
        <fullName evidence="6">Thymidine diphospho-4-keto-rhamnose 3,5-epimerase</fullName>
    </alternativeName>
    <alternativeName>
        <fullName evidence="5">dTDP-4-keto-6-deoxyglucose 3,5-epimerase</fullName>
    </alternativeName>
    <alternativeName>
        <fullName evidence="7">dTDP-6-deoxy-D-xylo-4-hexulose 3,5-epimerase</fullName>
    </alternativeName>
</protein>
<dbReference type="InterPro" id="IPR000888">
    <property type="entry name" value="RmlC-like"/>
</dbReference>
<name>A0A2I6S918_9RHOO</name>
<evidence type="ECO:0000256" key="7">
    <source>
        <dbReference type="ARBA" id="ARBA00033311"/>
    </source>
</evidence>
<accession>A0A2I6S918</accession>
<dbReference type="KEGG" id="atw:C0099_12730"/>
<organism evidence="9 10">
    <name type="scientific">Pseudazoarcus pumilus</name>
    <dbReference type="NCBI Taxonomy" id="2067960"/>
    <lineage>
        <taxon>Bacteria</taxon>
        <taxon>Pseudomonadati</taxon>
        <taxon>Pseudomonadota</taxon>
        <taxon>Betaproteobacteria</taxon>
        <taxon>Rhodocyclales</taxon>
        <taxon>Zoogloeaceae</taxon>
        <taxon>Pseudazoarcus</taxon>
    </lineage>
</organism>
<reference evidence="9 10" key="1">
    <citation type="submission" date="2018-01" db="EMBL/GenBank/DDBJ databases">
        <authorList>
            <person name="Fu G.-Y."/>
        </authorList>
    </citation>
    <scope>NUCLEOTIDE SEQUENCE [LARGE SCALE GENOMIC DNA]</scope>
    <source>
        <strain evidence="9 10">SY39</strain>
    </source>
</reference>
<proteinExistence type="predicted"/>
<comment type="catalytic activity">
    <reaction evidence="1">
        <text>dTDP-4-dehydro-6-deoxy-alpha-D-glucose = dTDP-4-dehydro-beta-L-rhamnose</text>
        <dbReference type="Rhea" id="RHEA:16969"/>
        <dbReference type="ChEBI" id="CHEBI:57649"/>
        <dbReference type="ChEBI" id="CHEBI:62830"/>
        <dbReference type="EC" id="5.1.3.13"/>
    </reaction>
</comment>
<dbReference type="AlphaFoldDB" id="A0A2I6S918"/>
<dbReference type="InterPro" id="IPR014710">
    <property type="entry name" value="RmlC-like_jellyroll"/>
</dbReference>
<dbReference type="GO" id="GO:0008830">
    <property type="term" value="F:dTDP-4-dehydrorhamnose 3,5-epimerase activity"/>
    <property type="evidence" value="ECO:0007669"/>
    <property type="project" value="UniProtKB-EC"/>
</dbReference>
<dbReference type="EMBL" id="CP025682">
    <property type="protein sequence ID" value="AUN95721.1"/>
    <property type="molecule type" value="Genomic_DNA"/>
</dbReference>
<evidence type="ECO:0000256" key="3">
    <source>
        <dbReference type="ARBA" id="ARBA00012098"/>
    </source>
</evidence>
<evidence type="ECO:0000256" key="2">
    <source>
        <dbReference type="ARBA" id="ARBA00001997"/>
    </source>
</evidence>
<dbReference type="Proteomes" id="UP000242205">
    <property type="component" value="Chromosome"/>
</dbReference>
<dbReference type="OrthoDB" id="9800680at2"/>
<evidence type="ECO:0000313" key="9">
    <source>
        <dbReference type="EMBL" id="AUN95721.1"/>
    </source>
</evidence>
<comment type="function">
    <text evidence="2">Catalyzes the epimerization of the C3' and C5'positions of dTDP-6-deoxy-D-xylo-4-hexulose, forming dTDP-6-deoxy-L-lyxo-4-hexulose.</text>
</comment>
<dbReference type="RefSeq" id="WP_102247766.1">
    <property type="nucleotide sequence ID" value="NZ_CP025682.1"/>
</dbReference>
<evidence type="ECO:0000313" key="10">
    <source>
        <dbReference type="Proteomes" id="UP000242205"/>
    </source>
</evidence>
<dbReference type="GO" id="GO:0000271">
    <property type="term" value="P:polysaccharide biosynthetic process"/>
    <property type="evidence" value="ECO:0007669"/>
    <property type="project" value="TreeGrafter"/>
</dbReference>
<dbReference type="SUPFAM" id="SSF51182">
    <property type="entry name" value="RmlC-like cupins"/>
    <property type="match status" value="1"/>
</dbReference>
<evidence type="ECO:0000256" key="8">
    <source>
        <dbReference type="PIRSR" id="PIRSR600888-3"/>
    </source>
</evidence>
<evidence type="ECO:0000256" key="1">
    <source>
        <dbReference type="ARBA" id="ARBA00001298"/>
    </source>
</evidence>
<evidence type="ECO:0000256" key="5">
    <source>
        <dbReference type="ARBA" id="ARBA00029758"/>
    </source>
</evidence>
<dbReference type="PANTHER" id="PTHR21047:SF2">
    <property type="entry name" value="THYMIDINE DIPHOSPHO-4-KETO-RHAMNOSE 3,5-EPIMERASE"/>
    <property type="match status" value="1"/>
</dbReference>
<dbReference type="Pfam" id="PF00908">
    <property type="entry name" value="dTDP_sugar_isom"/>
    <property type="match status" value="1"/>
</dbReference>
<dbReference type="GO" id="GO:0005829">
    <property type="term" value="C:cytosol"/>
    <property type="evidence" value="ECO:0007669"/>
    <property type="project" value="TreeGrafter"/>
</dbReference>
<dbReference type="InterPro" id="IPR011051">
    <property type="entry name" value="RmlC_Cupin_sf"/>
</dbReference>
<dbReference type="EC" id="5.1.3.13" evidence="3"/>
<dbReference type="CDD" id="cd02208">
    <property type="entry name" value="cupin_RmlC-like"/>
    <property type="match status" value="1"/>
</dbReference>
<evidence type="ECO:0000256" key="6">
    <source>
        <dbReference type="ARBA" id="ARBA00031424"/>
    </source>
</evidence>
<dbReference type="Gene3D" id="2.60.120.10">
    <property type="entry name" value="Jelly Rolls"/>
    <property type="match status" value="1"/>
</dbReference>
<feature type="site" description="Participates in a stacking interaction with the thymidine ring of dTDP-4-oxo-6-deoxyglucose" evidence="8">
    <location>
        <position position="154"/>
    </location>
</feature>
<gene>
    <name evidence="9" type="ORF">C0099_12730</name>
</gene>
<dbReference type="PANTHER" id="PTHR21047">
    <property type="entry name" value="DTDP-6-DEOXY-D-GLUCOSE-3,5 EPIMERASE"/>
    <property type="match status" value="1"/>
</dbReference>
<evidence type="ECO:0000256" key="4">
    <source>
        <dbReference type="ARBA" id="ARBA00019595"/>
    </source>
</evidence>